<evidence type="ECO:0000313" key="8">
    <source>
        <dbReference type="Proteomes" id="UP000696485"/>
    </source>
</evidence>
<sequence length="457" mass="50898">MAHDSEIKKVLIVGAGMSGLMLGILLTHAGIDFDIYERSAVIKPIGSTMAFDSRILAVFEQLGMLEDALNISFPCRGLNIYDNNLQAMGGFDLSDYKNRTGYDMILFSRPQMHQLFVSKIPKDKLHLGKKIESIEDNGEEVTIHCADGSSASGDILVGADGAYSGVRMSLFKAMAEKGLLPEADKEDLSVGHICMVGTTKPLEDNTYKALNDNFSHFERVIMQGTPHSWSTATVPGNRVCWLMTTQLESTSTNATRFNNAEWGPEANQSMIEEVRDYPCALGGTMGDLIDLTPPEMISRVFLEEKLFESWHHGRVVLIGDACHKMLPSGGAGAINALQDAVILANCIYDITSATPENIHEAFADYRSQRYPKAKYQIDKSKVMATIQYGQTWKDRAIRNIIFNWIPKPIQTELFLKDTTYRPQVIFLPNIENRGTVALEPQQPCKKYIQKQSEEQAN</sequence>
<dbReference type="SUPFAM" id="SSF51905">
    <property type="entry name" value="FAD/NAD(P)-binding domain"/>
    <property type="match status" value="1"/>
</dbReference>
<evidence type="ECO:0000256" key="1">
    <source>
        <dbReference type="ARBA" id="ARBA00007992"/>
    </source>
</evidence>
<dbReference type="InterPro" id="IPR002938">
    <property type="entry name" value="FAD-bd"/>
</dbReference>
<dbReference type="GO" id="GO:0004497">
    <property type="term" value="F:monooxygenase activity"/>
    <property type="evidence" value="ECO:0007669"/>
    <property type="project" value="InterPro"/>
</dbReference>
<evidence type="ECO:0000313" key="7">
    <source>
        <dbReference type="EMBL" id="KAF9335243.1"/>
    </source>
</evidence>
<dbReference type="InterPro" id="IPR050562">
    <property type="entry name" value="FAD_mOase_fung"/>
</dbReference>
<dbReference type="PANTHER" id="PTHR47356:SF2">
    <property type="entry name" value="FAD-BINDING DOMAIN-CONTAINING PROTEIN-RELATED"/>
    <property type="match status" value="1"/>
</dbReference>
<dbReference type="PRINTS" id="PR00420">
    <property type="entry name" value="RNGMNOXGNASE"/>
</dbReference>
<feature type="domain" description="FAD-binding" evidence="6">
    <location>
        <begin position="9"/>
        <end position="367"/>
    </location>
</feature>
<evidence type="ECO:0000256" key="4">
    <source>
        <dbReference type="ARBA" id="ARBA00023002"/>
    </source>
</evidence>
<keyword evidence="3" id="KW-0274">FAD</keyword>
<dbReference type="Pfam" id="PF01494">
    <property type="entry name" value="FAD_binding_3"/>
    <property type="match status" value="1"/>
</dbReference>
<evidence type="ECO:0000259" key="6">
    <source>
        <dbReference type="Pfam" id="PF01494"/>
    </source>
</evidence>
<dbReference type="EMBL" id="JAAAUY010000109">
    <property type="protein sequence ID" value="KAF9335243.1"/>
    <property type="molecule type" value="Genomic_DNA"/>
</dbReference>
<keyword evidence="2" id="KW-0285">Flavoprotein</keyword>
<comment type="similarity">
    <text evidence="1">Belongs to the paxM FAD-dependent monooxygenase family.</text>
</comment>
<feature type="transmembrane region" description="Helical" evidence="5">
    <location>
        <begin position="12"/>
        <end position="31"/>
    </location>
</feature>
<proteinExistence type="inferred from homology"/>
<dbReference type="GO" id="GO:0071949">
    <property type="term" value="F:FAD binding"/>
    <property type="evidence" value="ECO:0007669"/>
    <property type="project" value="InterPro"/>
</dbReference>
<keyword evidence="5" id="KW-1133">Transmembrane helix</keyword>
<dbReference type="PANTHER" id="PTHR47356">
    <property type="entry name" value="FAD-DEPENDENT MONOOXYGENASE ASQG-RELATED"/>
    <property type="match status" value="1"/>
</dbReference>
<dbReference type="AlphaFoldDB" id="A0A9P5VPN2"/>
<accession>A0A9P5VPN2</accession>
<gene>
    <name evidence="7" type="ORF">BG006_000532</name>
</gene>
<keyword evidence="5" id="KW-0472">Membrane</keyword>
<organism evidence="7 8">
    <name type="scientific">Podila minutissima</name>
    <dbReference type="NCBI Taxonomy" id="64525"/>
    <lineage>
        <taxon>Eukaryota</taxon>
        <taxon>Fungi</taxon>
        <taxon>Fungi incertae sedis</taxon>
        <taxon>Mucoromycota</taxon>
        <taxon>Mortierellomycotina</taxon>
        <taxon>Mortierellomycetes</taxon>
        <taxon>Mortierellales</taxon>
        <taxon>Mortierellaceae</taxon>
        <taxon>Podila</taxon>
    </lineage>
</organism>
<keyword evidence="4" id="KW-0560">Oxidoreductase</keyword>
<dbReference type="Proteomes" id="UP000696485">
    <property type="component" value="Unassembled WGS sequence"/>
</dbReference>
<comment type="caution">
    <text evidence="7">The sequence shown here is derived from an EMBL/GenBank/DDBJ whole genome shotgun (WGS) entry which is preliminary data.</text>
</comment>
<keyword evidence="5" id="KW-0812">Transmembrane</keyword>
<protein>
    <recommendedName>
        <fullName evidence="6">FAD-binding domain-containing protein</fullName>
    </recommendedName>
</protein>
<evidence type="ECO:0000256" key="5">
    <source>
        <dbReference type="SAM" id="Phobius"/>
    </source>
</evidence>
<keyword evidence="8" id="KW-1185">Reference proteome</keyword>
<dbReference type="InterPro" id="IPR036188">
    <property type="entry name" value="FAD/NAD-bd_sf"/>
</dbReference>
<name>A0A9P5VPN2_9FUNG</name>
<evidence type="ECO:0000256" key="2">
    <source>
        <dbReference type="ARBA" id="ARBA00022630"/>
    </source>
</evidence>
<reference evidence="7" key="1">
    <citation type="journal article" date="2020" name="Fungal Divers.">
        <title>Resolving the Mortierellaceae phylogeny through synthesis of multi-gene phylogenetics and phylogenomics.</title>
        <authorList>
            <person name="Vandepol N."/>
            <person name="Liber J."/>
            <person name="Desiro A."/>
            <person name="Na H."/>
            <person name="Kennedy M."/>
            <person name="Barry K."/>
            <person name="Grigoriev I.V."/>
            <person name="Miller A.N."/>
            <person name="O'Donnell K."/>
            <person name="Stajich J.E."/>
            <person name="Bonito G."/>
        </authorList>
    </citation>
    <scope>NUCLEOTIDE SEQUENCE</scope>
    <source>
        <strain evidence="7">NVP1</strain>
    </source>
</reference>
<dbReference type="Gene3D" id="3.50.50.60">
    <property type="entry name" value="FAD/NAD(P)-binding domain"/>
    <property type="match status" value="1"/>
</dbReference>
<evidence type="ECO:0000256" key="3">
    <source>
        <dbReference type="ARBA" id="ARBA00022827"/>
    </source>
</evidence>